<dbReference type="AlphaFoldDB" id="A0A1M4SSR1"/>
<dbReference type="STRING" id="1123243.SAMN02745190_00236"/>
<dbReference type="SUPFAM" id="SSF53706">
    <property type="entry name" value="Formate dehydrogenase/DMSO reductase, domains 1-3"/>
    <property type="match status" value="1"/>
</dbReference>
<dbReference type="InterPro" id="IPR012460">
    <property type="entry name" value="DUF1667"/>
</dbReference>
<dbReference type="InterPro" id="IPR036593">
    <property type="entry name" value="CPE0013-like_sf"/>
</dbReference>
<dbReference type="PANTHER" id="PTHR39450">
    <property type="entry name" value="MOLYBDOPTERIN OXIDOREDUCTASE, 4FE-4S CLUSTER-BINDING SUBUNIT"/>
    <property type="match status" value="1"/>
</dbReference>
<dbReference type="RefSeq" id="WP_072934356.1">
    <property type="nucleotide sequence ID" value="NZ_FQUG01000002.1"/>
</dbReference>
<organism evidence="1 2">
    <name type="scientific">Schwartzia succinivorans DSM 10502</name>
    <dbReference type="NCBI Taxonomy" id="1123243"/>
    <lineage>
        <taxon>Bacteria</taxon>
        <taxon>Bacillati</taxon>
        <taxon>Bacillota</taxon>
        <taxon>Negativicutes</taxon>
        <taxon>Selenomonadales</taxon>
        <taxon>Selenomonadaceae</taxon>
        <taxon>Schwartzia</taxon>
    </lineage>
</organism>
<gene>
    <name evidence="1" type="ORF">SAMN02745190_00236</name>
</gene>
<accession>A0A1M4SSR1</accession>
<protein>
    <submittedName>
        <fullName evidence="1">CxxC motif-containing protein</fullName>
    </submittedName>
</protein>
<dbReference type="Gene3D" id="3.10.530.10">
    <property type="entry name" value="CPE0013-like"/>
    <property type="match status" value="1"/>
</dbReference>
<dbReference type="PANTHER" id="PTHR39450:SF1">
    <property type="entry name" value="DUF1667 DOMAIN-CONTAINING PROTEIN"/>
    <property type="match status" value="1"/>
</dbReference>
<dbReference type="Pfam" id="PF07892">
    <property type="entry name" value="DUF1667"/>
    <property type="match status" value="1"/>
</dbReference>
<dbReference type="OrthoDB" id="9811531at2"/>
<sequence>MATEKKMLNCIMCPMGCELTVTIEDGAVTEVTGNTCPRGAKYGHDEIMSPTRMLTTTVKVEGGQLALLPVVSKSVLPKGKILDCAKELKKVTVKAPVKAGDVVAADILGLGIDIVASRDMAAV</sequence>
<name>A0A1M4SSR1_9FIRM</name>
<proteinExistence type="predicted"/>
<keyword evidence="2" id="KW-1185">Reference proteome</keyword>
<evidence type="ECO:0000313" key="1">
    <source>
        <dbReference type="EMBL" id="SHE35226.1"/>
    </source>
</evidence>
<evidence type="ECO:0000313" key="2">
    <source>
        <dbReference type="Proteomes" id="UP000184404"/>
    </source>
</evidence>
<dbReference type="Proteomes" id="UP000184404">
    <property type="component" value="Unassembled WGS sequence"/>
</dbReference>
<dbReference type="SUPFAM" id="SSF160148">
    <property type="entry name" value="CPE0013-like"/>
    <property type="match status" value="1"/>
</dbReference>
<reference evidence="1 2" key="1">
    <citation type="submission" date="2016-11" db="EMBL/GenBank/DDBJ databases">
        <authorList>
            <person name="Jaros S."/>
            <person name="Januszkiewicz K."/>
            <person name="Wedrychowicz H."/>
        </authorList>
    </citation>
    <scope>NUCLEOTIDE SEQUENCE [LARGE SCALE GENOMIC DNA]</scope>
    <source>
        <strain evidence="1 2">DSM 10502</strain>
    </source>
</reference>
<dbReference type="EMBL" id="FQUG01000002">
    <property type="protein sequence ID" value="SHE35226.1"/>
    <property type="molecule type" value="Genomic_DNA"/>
</dbReference>